<dbReference type="HOGENOM" id="CLU_143475_0_0_10"/>
<keyword evidence="5" id="KW-0732">Signal</keyword>
<accession>A0A0E3UWW9</accession>
<dbReference type="Proteomes" id="UP000033109">
    <property type="component" value="Chromosome"/>
</dbReference>
<evidence type="ECO:0000256" key="5">
    <source>
        <dbReference type="SAM" id="SignalP"/>
    </source>
</evidence>
<dbReference type="STRING" id="400092.PKOR_08045"/>
<dbReference type="SUPFAM" id="SSF46626">
    <property type="entry name" value="Cytochrome c"/>
    <property type="match status" value="1"/>
</dbReference>
<dbReference type="GO" id="GO:0046872">
    <property type="term" value="F:metal ion binding"/>
    <property type="evidence" value="ECO:0007669"/>
    <property type="project" value="UniProtKB-KW"/>
</dbReference>
<protein>
    <submittedName>
        <fullName evidence="7">Cytochrome C</fullName>
    </submittedName>
</protein>
<dbReference type="InterPro" id="IPR036909">
    <property type="entry name" value="Cyt_c-like_dom_sf"/>
</dbReference>
<sequence length="117" mass="12787">MKKLFILSVWFLLLLTLNNCGTARRGEPLFEPLTSATPAVAQGEVVFMEYCQKCHPGGTAGLGPAINNKPLPGALMRFQVRNGLGTMPAFKEEVISDQELDHLVAYLKSLKSAKDKP</sequence>
<evidence type="ECO:0000256" key="3">
    <source>
        <dbReference type="ARBA" id="ARBA00023004"/>
    </source>
</evidence>
<dbReference type="GO" id="GO:0020037">
    <property type="term" value="F:heme binding"/>
    <property type="evidence" value="ECO:0007669"/>
    <property type="project" value="InterPro"/>
</dbReference>
<keyword evidence="1 4" id="KW-0349">Heme</keyword>
<evidence type="ECO:0000313" key="7">
    <source>
        <dbReference type="EMBL" id="AKD03081.1"/>
    </source>
</evidence>
<dbReference type="RefSeq" id="WP_046310105.1">
    <property type="nucleotide sequence ID" value="NZ_CBCSCY010000010.1"/>
</dbReference>
<dbReference type="EMBL" id="CP009621">
    <property type="protein sequence ID" value="AKD03081.1"/>
    <property type="molecule type" value="Genomic_DNA"/>
</dbReference>
<evidence type="ECO:0000256" key="4">
    <source>
        <dbReference type="PROSITE-ProRule" id="PRU00433"/>
    </source>
</evidence>
<evidence type="ECO:0000313" key="8">
    <source>
        <dbReference type="Proteomes" id="UP000033109"/>
    </source>
</evidence>
<organism evidence="7 8">
    <name type="scientific">Pontibacter korlensis</name>
    <dbReference type="NCBI Taxonomy" id="400092"/>
    <lineage>
        <taxon>Bacteria</taxon>
        <taxon>Pseudomonadati</taxon>
        <taxon>Bacteroidota</taxon>
        <taxon>Cytophagia</taxon>
        <taxon>Cytophagales</taxon>
        <taxon>Hymenobacteraceae</taxon>
        <taxon>Pontibacter</taxon>
    </lineage>
</organism>
<name>A0A0E3UWW9_9BACT</name>
<dbReference type="GO" id="GO:0009055">
    <property type="term" value="F:electron transfer activity"/>
    <property type="evidence" value="ECO:0007669"/>
    <property type="project" value="InterPro"/>
</dbReference>
<dbReference type="KEGG" id="pko:PKOR_08045"/>
<evidence type="ECO:0000256" key="2">
    <source>
        <dbReference type="ARBA" id="ARBA00022723"/>
    </source>
</evidence>
<keyword evidence="8" id="KW-1185">Reference proteome</keyword>
<dbReference type="AlphaFoldDB" id="A0A0E3UWW9"/>
<dbReference type="Gene3D" id="1.10.760.10">
    <property type="entry name" value="Cytochrome c-like domain"/>
    <property type="match status" value="1"/>
</dbReference>
<proteinExistence type="predicted"/>
<feature type="signal peptide" evidence="5">
    <location>
        <begin position="1"/>
        <end position="22"/>
    </location>
</feature>
<dbReference type="InterPro" id="IPR009056">
    <property type="entry name" value="Cyt_c-like_dom"/>
</dbReference>
<reference evidence="7 8" key="1">
    <citation type="journal article" date="2015" name="Sci. Rep.">
        <title>Unraveling adaptation of Pontibacter korlensis to radiation and infertility in desert through complete genome and comparative transcriptomic analysis.</title>
        <authorList>
            <person name="Dai J."/>
            <person name="Dai W."/>
            <person name="Qiu C."/>
            <person name="Yang Z."/>
            <person name="Zhang Y."/>
            <person name="Zhou M."/>
            <person name="Zhang L."/>
            <person name="Fang C."/>
            <person name="Gao Q."/>
            <person name="Yang Q."/>
            <person name="Li X."/>
            <person name="Wang Z."/>
            <person name="Wang Z."/>
            <person name="Jia Z."/>
            <person name="Chen X."/>
        </authorList>
    </citation>
    <scope>NUCLEOTIDE SEQUENCE [LARGE SCALE GENOMIC DNA]</scope>
    <source>
        <strain evidence="7 8">X14-1T</strain>
    </source>
</reference>
<evidence type="ECO:0000256" key="1">
    <source>
        <dbReference type="ARBA" id="ARBA00022617"/>
    </source>
</evidence>
<gene>
    <name evidence="7" type="ORF">PKOR_08045</name>
</gene>
<dbReference type="PATRIC" id="fig|400092.3.peg.1775"/>
<feature type="domain" description="Cytochrome c" evidence="6">
    <location>
        <begin position="38"/>
        <end position="111"/>
    </location>
</feature>
<dbReference type="PROSITE" id="PS51007">
    <property type="entry name" value="CYTC"/>
    <property type="match status" value="1"/>
</dbReference>
<feature type="chain" id="PRO_5002413676" evidence="5">
    <location>
        <begin position="23"/>
        <end position="117"/>
    </location>
</feature>
<keyword evidence="2 4" id="KW-0479">Metal-binding</keyword>
<evidence type="ECO:0000259" key="6">
    <source>
        <dbReference type="PROSITE" id="PS51007"/>
    </source>
</evidence>
<keyword evidence="3 4" id="KW-0408">Iron</keyword>
<dbReference type="OrthoDB" id="9794322at2"/>
<dbReference type="Pfam" id="PF13442">
    <property type="entry name" value="Cytochrome_CBB3"/>
    <property type="match status" value="1"/>
</dbReference>